<organism evidence="1 2">
    <name type="scientific">Hymenolepis diminuta</name>
    <name type="common">Rat tapeworm</name>
    <dbReference type="NCBI Taxonomy" id="6216"/>
    <lineage>
        <taxon>Eukaryota</taxon>
        <taxon>Metazoa</taxon>
        <taxon>Spiralia</taxon>
        <taxon>Lophotrochozoa</taxon>
        <taxon>Platyhelminthes</taxon>
        <taxon>Cestoda</taxon>
        <taxon>Eucestoda</taxon>
        <taxon>Cyclophyllidea</taxon>
        <taxon>Hymenolepididae</taxon>
        <taxon>Hymenolepis</taxon>
    </lineage>
</organism>
<reference evidence="1 2" key="1">
    <citation type="submission" date="2019-07" db="EMBL/GenBank/DDBJ databases">
        <authorList>
            <person name="Jastrzebski P J."/>
            <person name="Paukszto L."/>
            <person name="Jastrzebski P J."/>
        </authorList>
    </citation>
    <scope>NUCLEOTIDE SEQUENCE [LARGE SCALE GENOMIC DNA]</scope>
    <source>
        <strain evidence="1 2">WMS-il1</strain>
    </source>
</reference>
<sequence>LVIHLPLPCLIALFYPLGPFIEVHSIHFGLINPWCSAPQLLLVHTQTATNW</sequence>
<evidence type="ECO:0000313" key="1">
    <source>
        <dbReference type="EMBL" id="VUZ51765.1"/>
    </source>
</evidence>
<dbReference type="EMBL" id="CABIJS010000444">
    <property type="protein sequence ID" value="VUZ51765.1"/>
    <property type="molecule type" value="Genomic_DNA"/>
</dbReference>
<keyword evidence="2" id="KW-1185">Reference proteome</keyword>
<proteinExistence type="predicted"/>
<protein>
    <submittedName>
        <fullName evidence="1">Uncharacterized protein</fullName>
    </submittedName>
</protein>
<dbReference type="AlphaFoldDB" id="A0A564YWZ3"/>
<dbReference type="Proteomes" id="UP000321570">
    <property type="component" value="Unassembled WGS sequence"/>
</dbReference>
<gene>
    <name evidence="1" type="ORF">WMSIL1_LOCUS10327</name>
</gene>
<accession>A0A564YWZ3</accession>
<evidence type="ECO:0000313" key="2">
    <source>
        <dbReference type="Proteomes" id="UP000321570"/>
    </source>
</evidence>
<feature type="non-terminal residue" evidence="1">
    <location>
        <position position="1"/>
    </location>
</feature>
<name>A0A564YWZ3_HYMDI</name>